<dbReference type="SUPFAM" id="SSF53448">
    <property type="entry name" value="Nucleotide-diphospho-sugar transferases"/>
    <property type="match status" value="1"/>
</dbReference>
<dbReference type="InterPro" id="IPR001173">
    <property type="entry name" value="Glyco_trans_2-like"/>
</dbReference>
<dbReference type="OrthoDB" id="9815829at2"/>
<dbReference type="Pfam" id="PF00535">
    <property type="entry name" value="Glycos_transf_2"/>
    <property type="match status" value="1"/>
</dbReference>
<comment type="caution">
    <text evidence="2">The sequence shown here is derived from an EMBL/GenBank/DDBJ whole genome shotgun (WGS) entry which is preliminary data.</text>
</comment>
<proteinExistence type="predicted"/>
<name>A0A4R6SWY8_9SPHI</name>
<dbReference type="EMBL" id="SNYC01000004">
    <property type="protein sequence ID" value="TDQ09961.1"/>
    <property type="molecule type" value="Genomic_DNA"/>
</dbReference>
<dbReference type="AlphaFoldDB" id="A0A4R6SWY8"/>
<organism evidence="2 3">
    <name type="scientific">Pedobacter metabolipauper</name>
    <dbReference type="NCBI Taxonomy" id="425513"/>
    <lineage>
        <taxon>Bacteria</taxon>
        <taxon>Pseudomonadati</taxon>
        <taxon>Bacteroidota</taxon>
        <taxon>Sphingobacteriia</taxon>
        <taxon>Sphingobacteriales</taxon>
        <taxon>Sphingobacteriaceae</taxon>
        <taxon>Pedobacter</taxon>
    </lineage>
</organism>
<keyword evidence="3" id="KW-1185">Reference proteome</keyword>
<protein>
    <submittedName>
        <fullName evidence="2">Glycosyl transferase family 2</fullName>
    </submittedName>
</protein>
<dbReference type="InterPro" id="IPR029044">
    <property type="entry name" value="Nucleotide-diphossugar_trans"/>
</dbReference>
<evidence type="ECO:0000313" key="2">
    <source>
        <dbReference type="EMBL" id="TDQ09961.1"/>
    </source>
</evidence>
<keyword evidence="2" id="KW-0808">Transferase</keyword>
<dbReference type="Gene3D" id="3.90.550.10">
    <property type="entry name" value="Spore Coat Polysaccharide Biosynthesis Protein SpsA, Chain A"/>
    <property type="match status" value="1"/>
</dbReference>
<feature type="domain" description="Glycosyltransferase 2-like" evidence="1">
    <location>
        <begin position="6"/>
        <end position="163"/>
    </location>
</feature>
<reference evidence="2 3" key="1">
    <citation type="submission" date="2019-03" db="EMBL/GenBank/DDBJ databases">
        <title>Genomic Encyclopedia of Archaeal and Bacterial Type Strains, Phase II (KMG-II): from individual species to whole genera.</title>
        <authorList>
            <person name="Goeker M."/>
        </authorList>
    </citation>
    <scope>NUCLEOTIDE SEQUENCE [LARGE SCALE GENOMIC DNA]</scope>
    <source>
        <strain evidence="2 3">DSM 19035</strain>
    </source>
</reference>
<accession>A0A4R6SWY8</accession>
<sequence length="290" mass="33773">MKSDLSIFIPTYKRNEALFETIRSTRGIQDIQVIISDNNEDINLSNEIQDFISQYANIKYHRNQVNIGLDRNMLNFIPLCETKYCLLLGDDDVLTEKFALIFEHIENDADFLLLNNTSLSTGVIPIDTNREKASLFEKIWNKMPFGTLIINVQKARLIKQELEKYIGTYHAYSAVVWEILCSDHSSNKMINIQEKVIQLGVIDKSWKQSTVEIHFVSIPLWFGLLPEQLNKTGQQVLKFFVKSTFNWRFFRQLLKNGLLNNTNYSRTVGQLPLKYRLVYHLSKISLTVKK</sequence>
<evidence type="ECO:0000259" key="1">
    <source>
        <dbReference type="Pfam" id="PF00535"/>
    </source>
</evidence>
<dbReference type="GO" id="GO:0016740">
    <property type="term" value="F:transferase activity"/>
    <property type="evidence" value="ECO:0007669"/>
    <property type="project" value="UniProtKB-KW"/>
</dbReference>
<gene>
    <name evidence="2" type="ORF">ATK78_2120</name>
</gene>
<dbReference type="CDD" id="cd00761">
    <property type="entry name" value="Glyco_tranf_GTA_type"/>
    <property type="match status" value="1"/>
</dbReference>
<dbReference type="Proteomes" id="UP000295620">
    <property type="component" value="Unassembled WGS sequence"/>
</dbReference>
<dbReference type="RefSeq" id="WP_133576007.1">
    <property type="nucleotide sequence ID" value="NZ_SNYC01000004.1"/>
</dbReference>
<evidence type="ECO:0000313" key="3">
    <source>
        <dbReference type="Proteomes" id="UP000295620"/>
    </source>
</evidence>